<gene>
    <name evidence="1" type="ORF">E4L98_24895</name>
</gene>
<sequence>MSKASLQQQKPGAASALLDQFAAQLRLKNDAALARAFEVAPPVISKIRKDKIPFGDRMILKAHEKFNFAVAPIRKVLSGEALTV</sequence>
<dbReference type="OrthoDB" id="9928148at2"/>
<dbReference type="Proteomes" id="UP000297729">
    <property type="component" value="Unassembled WGS sequence"/>
</dbReference>
<organism evidence="1 2">
    <name type="scientific">Duganella callida</name>
    <dbReference type="NCBI Taxonomy" id="2561932"/>
    <lineage>
        <taxon>Bacteria</taxon>
        <taxon>Pseudomonadati</taxon>
        <taxon>Pseudomonadota</taxon>
        <taxon>Betaproteobacteria</taxon>
        <taxon>Burkholderiales</taxon>
        <taxon>Oxalobacteraceae</taxon>
        <taxon>Telluria group</taxon>
        <taxon>Duganella</taxon>
    </lineage>
</organism>
<dbReference type="AlphaFoldDB" id="A0A4Y9S8R6"/>
<reference evidence="1 2" key="1">
    <citation type="submission" date="2019-03" db="EMBL/GenBank/DDBJ databases">
        <title>Draft Genome Sequence of Duganella callidus sp. nov., a Novel Duganella Species Isolated from Cultivated Soil.</title>
        <authorList>
            <person name="Raths R."/>
            <person name="Peta V."/>
            <person name="Bucking H."/>
        </authorList>
    </citation>
    <scope>NUCLEOTIDE SEQUENCE [LARGE SCALE GENOMIC DNA]</scope>
    <source>
        <strain evidence="1 2">DN04</strain>
    </source>
</reference>
<evidence type="ECO:0000313" key="2">
    <source>
        <dbReference type="Proteomes" id="UP000297729"/>
    </source>
</evidence>
<keyword evidence="2" id="KW-1185">Reference proteome</keyword>
<evidence type="ECO:0008006" key="3">
    <source>
        <dbReference type="Google" id="ProtNLM"/>
    </source>
</evidence>
<comment type="caution">
    <text evidence="1">The sequence shown here is derived from an EMBL/GenBank/DDBJ whole genome shotgun (WGS) entry which is preliminary data.</text>
</comment>
<proteinExistence type="predicted"/>
<dbReference type="RefSeq" id="WP_135204222.1">
    <property type="nucleotide sequence ID" value="NZ_SPVG01000245.1"/>
</dbReference>
<dbReference type="EMBL" id="SPVG01000245">
    <property type="protein sequence ID" value="TFW15936.1"/>
    <property type="molecule type" value="Genomic_DNA"/>
</dbReference>
<evidence type="ECO:0000313" key="1">
    <source>
        <dbReference type="EMBL" id="TFW15936.1"/>
    </source>
</evidence>
<name>A0A4Y9S8R6_9BURK</name>
<protein>
    <recommendedName>
        <fullName evidence="3">XRE family transcriptional regulator</fullName>
    </recommendedName>
</protein>
<accession>A0A4Y9S8R6</accession>